<organism evidence="1 2">
    <name type="scientific">Aaosphaeria arxii CBS 175.79</name>
    <dbReference type="NCBI Taxonomy" id="1450172"/>
    <lineage>
        <taxon>Eukaryota</taxon>
        <taxon>Fungi</taxon>
        <taxon>Dikarya</taxon>
        <taxon>Ascomycota</taxon>
        <taxon>Pezizomycotina</taxon>
        <taxon>Dothideomycetes</taxon>
        <taxon>Pleosporomycetidae</taxon>
        <taxon>Pleosporales</taxon>
        <taxon>Pleosporales incertae sedis</taxon>
        <taxon>Aaosphaeria</taxon>
    </lineage>
</organism>
<gene>
    <name evidence="1" type="ORF">BU24DRAFT_151568</name>
</gene>
<reference evidence="1" key="1">
    <citation type="journal article" date="2020" name="Stud. Mycol.">
        <title>101 Dothideomycetes genomes: a test case for predicting lifestyles and emergence of pathogens.</title>
        <authorList>
            <person name="Haridas S."/>
            <person name="Albert R."/>
            <person name="Binder M."/>
            <person name="Bloem J."/>
            <person name="Labutti K."/>
            <person name="Salamov A."/>
            <person name="Andreopoulos B."/>
            <person name="Baker S."/>
            <person name="Barry K."/>
            <person name="Bills G."/>
            <person name="Bluhm B."/>
            <person name="Cannon C."/>
            <person name="Castanera R."/>
            <person name="Culley D."/>
            <person name="Daum C."/>
            <person name="Ezra D."/>
            <person name="Gonzalez J."/>
            <person name="Henrissat B."/>
            <person name="Kuo A."/>
            <person name="Liang C."/>
            <person name="Lipzen A."/>
            <person name="Lutzoni F."/>
            <person name="Magnuson J."/>
            <person name="Mondo S."/>
            <person name="Nolan M."/>
            <person name="Ohm R."/>
            <person name="Pangilinan J."/>
            <person name="Park H.-J."/>
            <person name="Ramirez L."/>
            <person name="Alfaro M."/>
            <person name="Sun H."/>
            <person name="Tritt A."/>
            <person name="Yoshinaga Y."/>
            <person name="Zwiers L.-H."/>
            <person name="Turgeon B."/>
            <person name="Goodwin S."/>
            <person name="Spatafora J."/>
            <person name="Crous P."/>
            <person name="Grigoriev I."/>
        </authorList>
    </citation>
    <scope>NUCLEOTIDE SEQUENCE</scope>
    <source>
        <strain evidence="1">CBS 175.79</strain>
    </source>
</reference>
<dbReference type="GeneID" id="54278663"/>
<name>A0A6A5XWY7_9PLEO</name>
<dbReference type="RefSeq" id="XP_033385808.1">
    <property type="nucleotide sequence ID" value="XM_033521266.1"/>
</dbReference>
<keyword evidence="2" id="KW-1185">Reference proteome</keyword>
<proteinExistence type="predicted"/>
<evidence type="ECO:0000313" key="2">
    <source>
        <dbReference type="Proteomes" id="UP000799778"/>
    </source>
</evidence>
<evidence type="ECO:0000313" key="1">
    <source>
        <dbReference type="EMBL" id="KAF2017469.1"/>
    </source>
</evidence>
<dbReference type="AlphaFoldDB" id="A0A6A5XWY7"/>
<protein>
    <submittedName>
        <fullName evidence="1">Uncharacterized protein</fullName>
    </submittedName>
</protein>
<dbReference type="Proteomes" id="UP000799778">
    <property type="component" value="Unassembled WGS sequence"/>
</dbReference>
<sequence>MLQRQSSRGWTSTAGQLCIGVGLELNFGLALNLLSPILSGVFLSSKINILLHYLLMLCCNTVSNYRKTPDVYLIAGKLAGILSLHRRDESWGRVRSILEICKVPLQQPMSVLPTRAQSSHSPFVWGLQVNCATPQGVSHPC</sequence>
<dbReference type="EMBL" id="ML978068">
    <property type="protein sequence ID" value="KAF2017469.1"/>
    <property type="molecule type" value="Genomic_DNA"/>
</dbReference>
<accession>A0A6A5XWY7</accession>